<feature type="domain" description="Reverse transcriptase" evidence="1">
    <location>
        <begin position="246"/>
        <end position="324"/>
    </location>
</feature>
<keyword evidence="3" id="KW-1185">Reference proteome</keyword>
<dbReference type="Proteomes" id="UP001627154">
    <property type="component" value="Unassembled WGS sequence"/>
</dbReference>
<evidence type="ECO:0000259" key="1">
    <source>
        <dbReference type="Pfam" id="PF00078"/>
    </source>
</evidence>
<dbReference type="InterPro" id="IPR053134">
    <property type="entry name" value="RNA-dir_DNA_polymerase"/>
</dbReference>
<dbReference type="InterPro" id="IPR012337">
    <property type="entry name" value="RNaseH-like_sf"/>
</dbReference>
<dbReference type="InterPro" id="IPR021109">
    <property type="entry name" value="Peptidase_aspartic_dom_sf"/>
</dbReference>
<name>A0ABD2W8B3_9HYME</name>
<proteinExistence type="predicted"/>
<dbReference type="InterPro" id="IPR000477">
    <property type="entry name" value="RT_dom"/>
</dbReference>
<dbReference type="CDD" id="cd00303">
    <property type="entry name" value="retropepsin_like"/>
    <property type="match status" value="1"/>
</dbReference>
<dbReference type="EMBL" id="JBJJXI010000123">
    <property type="protein sequence ID" value="KAL3389133.1"/>
    <property type="molecule type" value="Genomic_DNA"/>
</dbReference>
<dbReference type="CDD" id="cd01647">
    <property type="entry name" value="RT_LTR"/>
    <property type="match status" value="1"/>
</dbReference>
<dbReference type="Gene3D" id="2.40.70.10">
    <property type="entry name" value="Acid Proteases"/>
    <property type="match status" value="1"/>
</dbReference>
<dbReference type="GO" id="GO:0071897">
    <property type="term" value="P:DNA biosynthetic process"/>
    <property type="evidence" value="ECO:0007669"/>
    <property type="project" value="UniProtKB-ARBA"/>
</dbReference>
<dbReference type="PANTHER" id="PTHR24559:SF435">
    <property type="entry name" value="RIBONUCLEASE H"/>
    <property type="match status" value="1"/>
</dbReference>
<dbReference type="Pfam" id="PF13975">
    <property type="entry name" value="gag-asp_proteas"/>
    <property type="match status" value="1"/>
</dbReference>
<dbReference type="Pfam" id="PF00078">
    <property type="entry name" value="RVT_1"/>
    <property type="match status" value="1"/>
</dbReference>
<dbReference type="AlphaFoldDB" id="A0ABD2W8B3"/>
<dbReference type="InterPro" id="IPR043502">
    <property type="entry name" value="DNA/RNA_pol_sf"/>
</dbReference>
<dbReference type="PANTHER" id="PTHR24559">
    <property type="entry name" value="TRANSPOSON TY3-I GAG-POL POLYPROTEIN"/>
    <property type="match status" value="1"/>
</dbReference>
<dbReference type="InterPro" id="IPR043128">
    <property type="entry name" value="Rev_trsase/Diguanyl_cyclase"/>
</dbReference>
<evidence type="ECO:0000313" key="3">
    <source>
        <dbReference type="Proteomes" id="UP001627154"/>
    </source>
</evidence>
<dbReference type="GO" id="GO:0042575">
    <property type="term" value="C:DNA polymerase complex"/>
    <property type="evidence" value="ECO:0007669"/>
    <property type="project" value="UniProtKB-ARBA"/>
</dbReference>
<dbReference type="Gene3D" id="3.10.10.10">
    <property type="entry name" value="HIV Type 1 Reverse Transcriptase, subunit A, domain 1"/>
    <property type="match status" value="1"/>
</dbReference>
<dbReference type="Gene3D" id="3.30.70.270">
    <property type="match status" value="1"/>
</dbReference>
<dbReference type="SUPFAM" id="SSF50630">
    <property type="entry name" value="Acid proteases"/>
    <property type="match status" value="1"/>
</dbReference>
<dbReference type="SUPFAM" id="SSF53098">
    <property type="entry name" value="Ribonuclease H-like"/>
    <property type="match status" value="1"/>
</dbReference>
<sequence length="982" mass="113493">MGTVDQSRDPLGEVDVIVSSARSADTRKYVSISLGGNRYSALLDPGATSSLMHERVAERFRTQMQNCGVFVRSAMCEVSKAIGTLAADLKIEGFQSRVNFRVMSVLDEDVILGMDFCHDFDVDTRWRREVWRVREGPWRPFLCSDERVKRESCAGITVTNEEQLAEVNRLVEEVLAPQTRLADGLHPMTDLVEHHIRLTDETPIKHKLRRMTEPMLWEARNTVTKWHKEGIIEPSASDFRSAPVLVKKSDGGYRMCIDFRDLNARTVKDAYPEANMDMILDRLQNARFISTIDLKAAFLQVPLDKESRTSTQETSNNYYIKLSYEIKIELGPNLALQWSNAIHKMANLNNDYRVDFNPAPNGPRKKQTFDNLLEKNIELDNFLTPANESQTRVRCIVCHVGEESIECARATKHLNGPKHIANVKKITNNYTALEKKRAISQFQLVMLNVERNISFLYTNYFMATLKGCIDDSEILKDLQLCRKRAKRIVCDVIAPECRARLREILSAQKFSIIVDESTDVTVEKSMCILVRYYDIELKRFVEVMWDIIKVYENEDSCCDAAQTTDRIITSFADDTAKNIYNDLCDPLAELYVKFVYFVLSKLTNVNEELQSVATVFNEDKDLMSDLYYNILSLYMDQSYLLNTPLCDVDPLDEKNMKQLLHINVGIDCLKLLHKNSVKFSDPVKIEFFEKAKEFLKTVCVELKKKCDDFSDNEFTLRPILHPKNTLSKNYHENHAPNLDQMFDVYPQFVESDDAKKNINSQWELLCSMDFEDDTIKQEPNIDNFWSMVEQYRNKQNIRCFQDIGAFVMKILLIPNSNASAERLWSKYNLEKTKLRNRLHFGTTRDILFASQLASRIRETGRYYEISDQMISDIINTTTEKPKKKAAKKPALNDQYFYIRDEHSYAIDLLKISNEEEIMYQKRRNPKINYINKPFGAKHNDLTVAPLLLFGQEVLTTPTLLTTDVDAVIGNYKNNFNYSDETP</sequence>
<reference evidence="2 3" key="1">
    <citation type="journal article" date="2024" name="bioRxiv">
        <title>A reference genome for Trichogramma kaykai: A tiny desert-dwelling parasitoid wasp with competing sex-ratio distorters.</title>
        <authorList>
            <person name="Culotta J."/>
            <person name="Lindsey A.R."/>
        </authorList>
    </citation>
    <scope>NUCLEOTIDE SEQUENCE [LARGE SCALE GENOMIC DNA]</scope>
    <source>
        <strain evidence="2 3">KSX58</strain>
    </source>
</reference>
<comment type="caution">
    <text evidence="2">The sequence shown here is derived from an EMBL/GenBank/DDBJ whole genome shotgun (WGS) entry which is preliminary data.</text>
</comment>
<protein>
    <recommendedName>
        <fullName evidence="1">Reverse transcriptase domain-containing protein</fullName>
    </recommendedName>
</protein>
<gene>
    <name evidence="2" type="ORF">TKK_015404</name>
</gene>
<organism evidence="2 3">
    <name type="scientific">Trichogramma kaykai</name>
    <dbReference type="NCBI Taxonomy" id="54128"/>
    <lineage>
        <taxon>Eukaryota</taxon>
        <taxon>Metazoa</taxon>
        <taxon>Ecdysozoa</taxon>
        <taxon>Arthropoda</taxon>
        <taxon>Hexapoda</taxon>
        <taxon>Insecta</taxon>
        <taxon>Pterygota</taxon>
        <taxon>Neoptera</taxon>
        <taxon>Endopterygota</taxon>
        <taxon>Hymenoptera</taxon>
        <taxon>Apocrita</taxon>
        <taxon>Proctotrupomorpha</taxon>
        <taxon>Chalcidoidea</taxon>
        <taxon>Trichogrammatidae</taxon>
        <taxon>Trichogramma</taxon>
    </lineage>
</organism>
<accession>A0ABD2W8B3</accession>
<dbReference type="SUPFAM" id="SSF56672">
    <property type="entry name" value="DNA/RNA polymerases"/>
    <property type="match status" value="1"/>
</dbReference>
<evidence type="ECO:0000313" key="2">
    <source>
        <dbReference type="EMBL" id="KAL3389133.1"/>
    </source>
</evidence>